<feature type="chain" id="PRO_5040509827" evidence="8">
    <location>
        <begin position="33"/>
        <end position="663"/>
    </location>
</feature>
<dbReference type="PANTHER" id="PTHR30460:SF0">
    <property type="entry name" value="MODERATE CONDUCTANCE MECHANOSENSITIVE CHANNEL YBIO"/>
    <property type="match status" value="1"/>
</dbReference>
<evidence type="ECO:0000256" key="2">
    <source>
        <dbReference type="ARBA" id="ARBA00008017"/>
    </source>
</evidence>
<comment type="subcellular location">
    <subcellularLocation>
        <location evidence="1">Cell membrane</location>
        <topology evidence="1">Multi-pass membrane protein</topology>
    </subcellularLocation>
</comment>
<name>A0A9P1NYW9_9CYAN</name>
<sequence length="663" mass="75332">MNNKILRKITYFISILVLTFSLNVAFHSPAFAQFSLSPASSTTDQQSQTFLWNVNRAYSCGASWCSKVYLGGQGFRGGLTLGARRSLEQDDRETALTLERRAKLVQEAFNRGLRNISRNQELPPTYHREDWQFWRLFNNDKPLHPFTPQLNIGIKNNETVIYTQPDPDLRIPRVVVITVNNHDAIVNGTTVEELASVWRDQITQYASEALWGKEFDAQYPLARITISLVIVGFTFLCLRLISGLSKLLTQWRTRIKIKLKYLVDEAKVNPETLSGETISDAVVNQHEDISYDADEVEDVKSNGQRYSSGYLNQKIHEKINQIPKLIARRLNSQVSLQQEKNLVELLRRFLFIGELLVILMGISLICFVFRQTRPLIIMFAYQAILIPSLWISISLIDKLLDFFIDNTLNSWAKEKQESHPNSNRYTMRVSTYSPALKGGKSWLFSGLGIYLTVAIMGINTAFIAGAGAFALLTAFLSRNLIENMLNGILIFITDRYAVGDVVQIGNLAGAVESMNLYCTNLRNLDGQLITIPHGQITTVINNTKDWSRVNLGLKIAWDADIRKAMEIILKVCQKMQNEPEWSDKILEPAEILGVDDISHEGIVIRFLVKTIPSQQWAAARTLRLRLKQALDEAEIALGVPQRSLWYHKHDNQTSEDFLNLLKP</sequence>
<keyword evidence="5 7" id="KW-1133">Transmembrane helix</keyword>
<dbReference type="InterPro" id="IPR045276">
    <property type="entry name" value="YbiO_bact"/>
</dbReference>
<dbReference type="Gene3D" id="1.10.287.1260">
    <property type="match status" value="1"/>
</dbReference>
<evidence type="ECO:0000256" key="8">
    <source>
        <dbReference type="SAM" id="SignalP"/>
    </source>
</evidence>
<reference evidence="11 12" key="1">
    <citation type="submission" date="2014-02" db="EMBL/GenBank/DDBJ databases">
        <authorList>
            <person name="Genoscope - CEA"/>
        </authorList>
    </citation>
    <scope>NUCLEOTIDE SEQUENCE [LARGE SCALE GENOMIC DNA]</scope>
    <source>
        <strain evidence="11 12">PCC 8005</strain>
    </source>
</reference>
<keyword evidence="12" id="KW-1185">Reference proteome</keyword>
<dbReference type="SUPFAM" id="SSF50182">
    <property type="entry name" value="Sm-like ribonucleoproteins"/>
    <property type="match status" value="1"/>
</dbReference>
<dbReference type="InterPro" id="IPR023408">
    <property type="entry name" value="MscS_beta-dom_sf"/>
</dbReference>
<evidence type="ECO:0000256" key="7">
    <source>
        <dbReference type="SAM" id="Phobius"/>
    </source>
</evidence>
<comment type="similarity">
    <text evidence="2">Belongs to the MscS (TC 1.A.23) family.</text>
</comment>
<evidence type="ECO:0000256" key="6">
    <source>
        <dbReference type="ARBA" id="ARBA00023136"/>
    </source>
</evidence>
<dbReference type="RefSeq" id="WP_008049849.1">
    <property type="nucleotide sequence ID" value="NZ_FO818640.1"/>
</dbReference>
<keyword evidence="6 7" id="KW-0472">Membrane</keyword>
<dbReference type="AlphaFoldDB" id="A0A9P1NYW9"/>
<evidence type="ECO:0000313" key="11">
    <source>
        <dbReference type="EMBL" id="CDM94389.1"/>
    </source>
</evidence>
<dbReference type="SUPFAM" id="SSF82689">
    <property type="entry name" value="Mechanosensitive channel protein MscS (YggB), C-terminal domain"/>
    <property type="match status" value="1"/>
</dbReference>
<organism evidence="11 12">
    <name type="scientific">Limnospira indica PCC 8005</name>
    <dbReference type="NCBI Taxonomy" id="376219"/>
    <lineage>
        <taxon>Bacteria</taxon>
        <taxon>Bacillati</taxon>
        <taxon>Cyanobacteriota</taxon>
        <taxon>Cyanophyceae</taxon>
        <taxon>Oscillatoriophycideae</taxon>
        <taxon>Oscillatoriales</taxon>
        <taxon>Sirenicapillariaceae</taxon>
        <taxon>Limnospira</taxon>
    </lineage>
</organism>
<evidence type="ECO:0000256" key="4">
    <source>
        <dbReference type="ARBA" id="ARBA00022692"/>
    </source>
</evidence>
<keyword evidence="3" id="KW-1003">Cell membrane</keyword>
<dbReference type="Gene3D" id="2.30.30.60">
    <property type="match status" value="1"/>
</dbReference>
<dbReference type="Gene3D" id="3.30.70.100">
    <property type="match status" value="1"/>
</dbReference>
<evidence type="ECO:0000259" key="10">
    <source>
        <dbReference type="Pfam" id="PF21082"/>
    </source>
</evidence>
<protein>
    <submittedName>
        <fullName evidence="11">Small-conductance mechanosensitive ion channel, MscS-like</fullName>
    </submittedName>
</protein>
<dbReference type="GO" id="GO:0008381">
    <property type="term" value="F:mechanosensitive monoatomic ion channel activity"/>
    <property type="evidence" value="ECO:0007669"/>
    <property type="project" value="InterPro"/>
</dbReference>
<dbReference type="EMBL" id="FO818640">
    <property type="protein sequence ID" value="CDM94389.1"/>
    <property type="molecule type" value="Genomic_DNA"/>
</dbReference>
<evidence type="ECO:0000256" key="3">
    <source>
        <dbReference type="ARBA" id="ARBA00022475"/>
    </source>
</evidence>
<dbReference type="Pfam" id="PF00924">
    <property type="entry name" value="MS_channel_2nd"/>
    <property type="match status" value="1"/>
</dbReference>
<gene>
    <name evidence="11" type="ORF">ARTHRO_12063</name>
</gene>
<dbReference type="GO" id="GO:0005886">
    <property type="term" value="C:plasma membrane"/>
    <property type="evidence" value="ECO:0007669"/>
    <property type="project" value="UniProtKB-SubCell"/>
</dbReference>
<feature type="transmembrane region" description="Helical" evidence="7">
    <location>
        <begin position="376"/>
        <end position="396"/>
    </location>
</feature>
<evidence type="ECO:0000256" key="5">
    <source>
        <dbReference type="ARBA" id="ARBA00022989"/>
    </source>
</evidence>
<keyword evidence="4 7" id="KW-0812">Transmembrane</keyword>
<dbReference type="InterPro" id="IPR011066">
    <property type="entry name" value="MscS_channel_C_sf"/>
</dbReference>
<dbReference type="InterPro" id="IPR010920">
    <property type="entry name" value="LSM_dom_sf"/>
</dbReference>
<feature type="domain" description="Mechanosensitive ion channel MscS C-terminal" evidence="10">
    <location>
        <begin position="554"/>
        <end position="636"/>
    </location>
</feature>
<feature type="transmembrane region" description="Helical" evidence="7">
    <location>
        <begin position="349"/>
        <end position="370"/>
    </location>
</feature>
<evidence type="ECO:0000259" key="9">
    <source>
        <dbReference type="Pfam" id="PF00924"/>
    </source>
</evidence>
<dbReference type="Pfam" id="PF21082">
    <property type="entry name" value="MS_channel_3rd"/>
    <property type="match status" value="1"/>
</dbReference>
<evidence type="ECO:0000256" key="1">
    <source>
        <dbReference type="ARBA" id="ARBA00004651"/>
    </source>
</evidence>
<feature type="domain" description="Mechanosensitive ion channel MscS" evidence="9">
    <location>
        <begin position="479"/>
        <end position="543"/>
    </location>
</feature>
<evidence type="ECO:0000313" key="12">
    <source>
        <dbReference type="Proteomes" id="UP000032946"/>
    </source>
</evidence>
<dbReference type="Proteomes" id="UP000032946">
    <property type="component" value="Chromosome"/>
</dbReference>
<proteinExistence type="inferred from homology"/>
<keyword evidence="8" id="KW-0732">Signal</keyword>
<dbReference type="InterPro" id="IPR006685">
    <property type="entry name" value="MscS_channel_2nd"/>
</dbReference>
<dbReference type="InterPro" id="IPR049278">
    <property type="entry name" value="MS_channel_C"/>
</dbReference>
<feature type="transmembrane region" description="Helical" evidence="7">
    <location>
        <begin position="447"/>
        <end position="476"/>
    </location>
</feature>
<dbReference type="PANTHER" id="PTHR30460">
    <property type="entry name" value="MODERATE CONDUCTANCE MECHANOSENSITIVE CHANNEL YBIO"/>
    <property type="match status" value="1"/>
</dbReference>
<accession>A0A9P1NYW9</accession>
<feature type="signal peptide" evidence="8">
    <location>
        <begin position="1"/>
        <end position="32"/>
    </location>
</feature>